<dbReference type="EMBL" id="JBIGIC010000007">
    <property type="protein sequence ID" value="MFG6488011.1"/>
    <property type="molecule type" value="Genomic_DNA"/>
</dbReference>
<dbReference type="PROSITE" id="PS50893">
    <property type="entry name" value="ABC_TRANSPORTER_2"/>
    <property type="match status" value="1"/>
</dbReference>
<keyword evidence="7" id="KW-0472">Membrane</keyword>
<comment type="subcellular location">
    <subcellularLocation>
        <location evidence="1">Cell membrane</location>
        <topology evidence="1">Peripheral membrane protein</topology>
    </subcellularLocation>
</comment>
<keyword evidence="11" id="KW-1185">Reference proteome</keyword>
<evidence type="ECO:0000313" key="11">
    <source>
        <dbReference type="Proteomes" id="UP001606134"/>
    </source>
</evidence>
<evidence type="ECO:0000313" key="10">
    <source>
        <dbReference type="EMBL" id="MFG6488011.1"/>
    </source>
</evidence>
<dbReference type="SUPFAM" id="SSF52540">
    <property type="entry name" value="P-loop containing nucleoside triphosphate hydrolases"/>
    <property type="match status" value="1"/>
</dbReference>
<keyword evidence="6 10" id="KW-0067">ATP-binding</keyword>
<dbReference type="InterPro" id="IPR003439">
    <property type="entry name" value="ABC_transporter-like_ATP-bd"/>
</dbReference>
<gene>
    <name evidence="10" type="ORF">ACG04R_15105</name>
</gene>
<keyword evidence="5" id="KW-0547">Nucleotide-binding</keyword>
<proteinExistence type="inferred from homology"/>
<dbReference type="Gene3D" id="3.40.50.300">
    <property type="entry name" value="P-loop containing nucleotide triphosphate hydrolases"/>
    <property type="match status" value="1"/>
</dbReference>
<feature type="region of interest" description="Disordered" evidence="8">
    <location>
        <begin position="235"/>
        <end position="262"/>
    </location>
</feature>
<dbReference type="InterPro" id="IPR003593">
    <property type="entry name" value="AAA+_ATPase"/>
</dbReference>
<evidence type="ECO:0000256" key="5">
    <source>
        <dbReference type="ARBA" id="ARBA00022741"/>
    </source>
</evidence>
<dbReference type="PANTHER" id="PTHR43166">
    <property type="entry name" value="AMINO ACID IMPORT ATP-BINDING PROTEIN"/>
    <property type="match status" value="1"/>
</dbReference>
<dbReference type="RefSeq" id="WP_394412028.1">
    <property type="nucleotide sequence ID" value="NZ_JBIGIC010000007.1"/>
</dbReference>
<keyword evidence="3" id="KW-0813">Transport</keyword>
<comment type="similarity">
    <text evidence="2">Belongs to the ABC transporter superfamily.</text>
</comment>
<evidence type="ECO:0000256" key="6">
    <source>
        <dbReference type="ARBA" id="ARBA00022840"/>
    </source>
</evidence>
<evidence type="ECO:0000256" key="2">
    <source>
        <dbReference type="ARBA" id="ARBA00005417"/>
    </source>
</evidence>
<dbReference type="Pfam" id="PF00005">
    <property type="entry name" value="ABC_tran"/>
    <property type="match status" value="1"/>
</dbReference>
<name>A0ABW7HE83_9BURK</name>
<evidence type="ECO:0000259" key="9">
    <source>
        <dbReference type="PROSITE" id="PS50893"/>
    </source>
</evidence>
<evidence type="ECO:0000256" key="3">
    <source>
        <dbReference type="ARBA" id="ARBA00022448"/>
    </source>
</evidence>
<evidence type="ECO:0000256" key="4">
    <source>
        <dbReference type="ARBA" id="ARBA00022475"/>
    </source>
</evidence>
<accession>A0ABW7HE83</accession>
<protein>
    <submittedName>
        <fullName evidence="10">ATP-binding cassette domain-containing protein</fullName>
    </submittedName>
</protein>
<evidence type="ECO:0000256" key="8">
    <source>
        <dbReference type="SAM" id="MobiDB-lite"/>
    </source>
</evidence>
<feature type="domain" description="ABC transporter" evidence="9">
    <location>
        <begin position="18"/>
        <end position="244"/>
    </location>
</feature>
<keyword evidence="4" id="KW-1003">Cell membrane</keyword>
<evidence type="ECO:0000256" key="1">
    <source>
        <dbReference type="ARBA" id="ARBA00004202"/>
    </source>
</evidence>
<dbReference type="InterPro" id="IPR027417">
    <property type="entry name" value="P-loop_NTPase"/>
</dbReference>
<organism evidence="10 11">
    <name type="scientific">Pelomonas candidula</name>
    <dbReference type="NCBI Taxonomy" id="3299025"/>
    <lineage>
        <taxon>Bacteria</taxon>
        <taxon>Pseudomonadati</taxon>
        <taxon>Pseudomonadota</taxon>
        <taxon>Betaproteobacteria</taxon>
        <taxon>Burkholderiales</taxon>
        <taxon>Sphaerotilaceae</taxon>
        <taxon>Roseateles</taxon>
    </lineage>
</organism>
<reference evidence="10 11" key="1">
    <citation type="submission" date="2024-08" db="EMBL/GenBank/DDBJ databases">
        <authorList>
            <person name="Lu H."/>
        </authorList>
    </citation>
    <scope>NUCLEOTIDE SEQUENCE [LARGE SCALE GENOMIC DNA]</scope>
    <source>
        <strain evidence="10 11">BYS78W</strain>
    </source>
</reference>
<dbReference type="GO" id="GO:0005524">
    <property type="term" value="F:ATP binding"/>
    <property type="evidence" value="ECO:0007669"/>
    <property type="project" value="UniProtKB-KW"/>
</dbReference>
<comment type="caution">
    <text evidence="10">The sequence shown here is derived from an EMBL/GenBank/DDBJ whole genome shotgun (WGS) entry which is preliminary data.</text>
</comment>
<dbReference type="PANTHER" id="PTHR43166:SF9">
    <property type="entry name" value="GLUTAMATE_ASPARTATE IMPORT ATP-BINDING PROTEIN GLTL"/>
    <property type="match status" value="1"/>
</dbReference>
<dbReference type="Proteomes" id="UP001606134">
    <property type="component" value="Unassembled WGS sequence"/>
</dbReference>
<evidence type="ECO:0000256" key="7">
    <source>
        <dbReference type="ARBA" id="ARBA00023136"/>
    </source>
</evidence>
<dbReference type="InterPro" id="IPR050086">
    <property type="entry name" value="MetN_ABC_transporter-like"/>
</dbReference>
<sequence>MAAVLDDLLATLAATPLVSVAALHKRHGHREVLRGVDLELRRGEVVALLGRGGAGKSTLLRCIAGLEGFHDGTLSLQGRPPPQPGTWRRAVGWVFQGLHLPPDIGLGWHLMQSAALADRPNAAALAHELLARVGLAELFDALPGGLTAAQRQRAALAHALAPGPTVLLCDDLTSADDPEQAGEVGAAARALASDGLALLLATHDPALARHADRIVFLHDGRVLESGPPAELLARPQTPELKRLLATQRPAPHRRSAWSAAPA</sequence>
<dbReference type="SMART" id="SM00382">
    <property type="entry name" value="AAA"/>
    <property type="match status" value="1"/>
</dbReference>